<evidence type="ECO:0000256" key="4">
    <source>
        <dbReference type="ARBA" id="ARBA00022519"/>
    </source>
</evidence>
<feature type="transmembrane region" description="Helical" evidence="8">
    <location>
        <begin position="373"/>
        <end position="397"/>
    </location>
</feature>
<keyword evidence="3" id="KW-1003">Cell membrane</keyword>
<dbReference type="InterPro" id="IPR003004">
    <property type="entry name" value="GspF/PilC"/>
</dbReference>
<dbReference type="FunCoup" id="D4H2S5">
    <property type="interactions" value="36"/>
</dbReference>
<evidence type="ECO:0000256" key="7">
    <source>
        <dbReference type="ARBA" id="ARBA00023136"/>
    </source>
</evidence>
<feature type="domain" description="Type II secretion system protein GspF" evidence="9">
    <location>
        <begin position="271"/>
        <end position="392"/>
    </location>
</feature>
<gene>
    <name evidence="10" type="ordered locus">Dacet_0336</name>
</gene>
<dbReference type="PRINTS" id="PR00812">
    <property type="entry name" value="BCTERIALGSPF"/>
</dbReference>
<dbReference type="Pfam" id="PF00482">
    <property type="entry name" value="T2SSF"/>
    <property type="match status" value="2"/>
</dbReference>
<evidence type="ECO:0000313" key="11">
    <source>
        <dbReference type="Proteomes" id="UP000002012"/>
    </source>
</evidence>
<evidence type="ECO:0000256" key="1">
    <source>
        <dbReference type="ARBA" id="ARBA00004429"/>
    </source>
</evidence>
<accession>D4H2S5</accession>
<dbReference type="PaxDb" id="522772-Dacet_0336"/>
<dbReference type="InterPro" id="IPR018076">
    <property type="entry name" value="T2SS_GspF_dom"/>
</dbReference>
<evidence type="ECO:0000313" key="10">
    <source>
        <dbReference type="EMBL" id="ADD67136.1"/>
    </source>
</evidence>
<evidence type="ECO:0000256" key="6">
    <source>
        <dbReference type="ARBA" id="ARBA00022989"/>
    </source>
</evidence>
<evidence type="ECO:0000256" key="5">
    <source>
        <dbReference type="ARBA" id="ARBA00022692"/>
    </source>
</evidence>
<dbReference type="eggNOG" id="COG1459">
    <property type="taxonomic scope" value="Bacteria"/>
</dbReference>
<dbReference type="EMBL" id="CP001968">
    <property type="protein sequence ID" value="ADD67136.1"/>
    <property type="molecule type" value="Genomic_DNA"/>
</dbReference>
<protein>
    <submittedName>
        <fullName evidence="10">Type II secretion system F domain protein</fullName>
    </submittedName>
</protein>
<evidence type="ECO:0000256" key="2">
    <source>
        <dbReference type="ARBA" id="ARBA00005745"/>
    </source>
</evidence>
<evidence type="ECO:0000256" key="3">
    <source>
        <dbReference type="ARBA" id="ARBA00022475"/>
    </source>
</evidence>
<evidence type="ECO:0000256" key="8">
    <source>
        <dbReference type="SAM" id="Phobius"/>
    </source>
</evidence>
<comment type="subcellular location">
    <subcellularLocation>
        <location evidence="1">Cell inner membrane</location>
        <topology evidence="1">Multi-pass membrane protein</topology>
    </subcellularLocation>
</comment>
<feature type="domain" description="Type II secretion system protein GspF" evidence="9">
    <location>
        <begin position="67"/>
        <end position="189"/>
    </location>
</feature>
<keyword evidence="11" id="KW-1185">Reference proteome</keyword>
<reference evidence="10 11" key="1">
    <citation type="journal article" date="2010" name="Stand. Genomic Sci.">
        <title>Complete genome sequence of Denitrovibrio acetiphilus type strain (N2460).</title>
        <authorList>
            <person name="Kiss H."/>
            <person name="Lang E."/>
            <person name="Lapidus A."/>
            <person name="Copeland A."/>
            <person name="Nolan M."/>
            <person name="Glavina Del Rio T."/>
            <person name="Chen F."/>
            <person name="Lucas S."/>
            <person name="Tice H."/>
            <person name="Cheng J.F."/>
            <person name="Han C."/>
            <person name="Goodwin L."/>
            <person name="Pitluck S."/>
            <person name="Liolios K."/>
            <person name="Pati A."/>
            <person name="Ivanova N."/>
            <person name="Mavromatis K."/>
            <person name="Chen A."/>
            <person name="Palaniappan K."/>
            <person name="Land M."/>
            <person name="Hauser L."/>
            <person name="Chang Y.J."/>
            <person name="Jeffries C.D."/>
            <person name="Detter J.C."/>
            <person name="Brettin T."/>
            <person name="Spring S."/>
            <person name="Rohde M."/>
            <person name="Goker M."/>
            <person name="Woyke T."/>
            <person name="Bristow J."/>
            <person name="Eisen J.A."/>
            <person name="Markowitz V."/>
            <person name="Hugenholtz P."/>
            <person name="Kyrpides N.C."/>
            <person name="Klenk H.P."/>
        </authorList>
    </citation>
    <scope>NUCLEOTIDE SEQUENCE [LARGE SCALE GENOMIC DNA]</scope>
    <source>
        <strain evidence="11">DSM 12809 / NBRC 114555 / N2460</strain>
    </source>
</reference>
<keyword evidence="4" id="KW-0997">Cell inner membrane</keyword>
<keyword evidence="6 8" id="KW-1133">Transmembrane helix</keyword>
<feature type="transmembrane region" description="Helical" evidence="8">
    <location>
        <begin position="208"/>
        <end position="235"/>
    </location>
</feature>
<dbReference type="KEGG" id="dap:Dacet_0336"/>
<feature type="transmembrane region" description="Helical" evidence="8">
    <location>
        <begin position="273"/>
        <end position="291"/>
    </location>
</feature>
<feature type="transmembrane region" description="Helical" evidence="8">
    <location>
        <begin position="165"/>
        <end position="188"/>
    </location>
</feature>
<dbReference type="InParanoid" id="D4H2S5"/>
<comment type="similarity">
    <text evidence="2">Belongs to the GSP F family.</text>
</comment>
<dbReference type="HOGENOM" id="CLU_035032_0_1_0"/>
<proteinExistence type="inferred from homology"/>
<evidence type="ECO:0000259" key="9">
    <source>
        <dbReference type="Pfam" id="PF00482"/>
    </source>
</evidence>
<dbReference type="AlphaFoldDB" id="D4H2S5"/>
<dbReference type="PANTHER" id="PTHR30012">
    <property type="entry name" value="GENERAL SECRETION PATHWAY PROTEIN"/>
    <property type="match status" value="1"/>
</dbReference>
<name>D4H2S5_DENA2</name>
<sequence length="402" mass="45242">MRLYGVTAINDKGQKTHQIIELEDNENVADYMEMDGSNVLSIKKLPSFYRFLRFRQKINPQDIVELIENLHLTVRSGLPISSALSDLAKDADNNHLQSVLENISNRVHAGMTLSKALSRHSGIFSDITVNLVRIGEETGKLDNTLKDAAEHMKKMNDLTTKTKSALIYPSFALVGMILTMVFWLVAVMPKMISAFKSFQIDLPPATKLIMGMSGFFQSYFIETAIISFVFVSLHLTLRKTQNRYKYITDKLLLKTPVFGQIIRNYNYAFIAEYLRLMISAGLPLYLALTIMEESLTNSVYKCSIEQAKDGISMGKSFSEALKEQNLYPNVILRMVSIGEQTGNLDVQLGNIAENYYYKVDCTSTNISKMIEPLIIAFIGAFMLVIMLGLMGPVFSLITNMPI</sequence>
<organism evidence="10 11">
    <name type="scientific">Denitrovibrio acetiphilus (strain DSM 12809 / NBRC 114555 / N2460)</name>
    <dbReference type="NCBI Taxonomy" id="522772"/>
    <lineage>
        <taxon>Bacteria</taxon>
        <taxon>Pseudomonadati</taxon>
        <taxon>Deferribacterota</taxon>
        <taxon>Deferribacteres</taxon>
        <taxon>Deferribacterales</taxon>
        <taxon>Geovibrionaceae</taxon>
        <taxon>Denitrovibrio</taxon>
    </lineage>
</organism>
<keyword evidence="5 8" id="KW-0812">Transmembrane</keyword>
<dbReference type="InterPro" id="IPR042094">
    <property type="entry name" value="T2SS_GspF_sf"/>
</dbReference>
<dbReference type="GO" id="GO:0005886">
    <property type="term" value="C:plasma membrane"/>
    <property type="evidence" value="ECO:0007669"/>
    <property type="project" value="UniProtKB-SubCell"/>
</dbReference>
<dbReference type="OrthoDB" id="9805682at2"/>
<dbReference type="Gene3D" id="1.20.81.30">
    <property type="entry name" value="Type II secretion system (T2SS), domain F"/>
    <property type="match status" value="2"/>
</dbReference>
<dbReference type="RefSeq" id="WP_013009681.1">
    <property type="nucleotide sequence ID" value="NC_013943.1"/>
</dbReference>
<keyword evidence="7 8" id="KW-0472">Membrane</keyword>
<dbReference type="STRING" id="522772.Dacet_0336"/>
<dbReference type="FunFam" id="1.20.81.30:FF:000001">
    <property type="entry name" value="Type II secretion system protein F"/>
    <property type="match status" value="1"/>
</dbReference>
<dbReference type="PANTHER" id="PTHR30012:SF0">
    <property type="entry name" value="TYPE II SECRETION SYSTEM PROTEIN F-RELATED"/>
    <property type="match status" value="1"/>
</dbReference>
<dbReference type="Proteomes" id="UP000002012">
    <property type="component" value="Chromosome"/>
</dbReference>